<sequence>MDKTASTQTSIISEPLSIIQPPNSIVPLQHQQQPYVHSWTLRGFHELVRLMSFNSYLYSDRFRSPRGLFDANLLCPPGTWTNDFSLCSAQPHLPPHLQSHLQPPLQPPLPPHLQPYLHSQPQVTNPTCPFNSQVNRRQKNNTPLSNDDSAYLWRMRIYPNGSTKKSCAGHISIYLEAIQTLFEKQNFFFRRSVQFKFLLYRLIKSSQSTSLTDSSNRSDDNYHSSSTFSRNNSLIQDSSKERPELIYEGSLQKWDFEFHGINSTYGFPTLGTFHDLFPFDDININEVDLVVRVHIYNNNSFLPPFSDLSNPFFPSDLCPSLCSPASFEKFFNSDAYYDVAFTFENDDPPVDLPSSPSDLPCPNT</sequence>
<dbReference type="Proteomes" id="UP000789920">
    <property type="component" value="Unassembled WGS sequence"/>
</dbReference>
<name>A0ACA9MJA0_9GLOM</name>
<gene>
    <name evidence="1" type="ORF">RPERSI_LOCUS5629</name>
</gene>
<reference evidence="1" key="1">
    <citation type="submission" date="2021-06" db="EMBL/GenBank/DDBJ databases">
        <authorList>
            <person name="Kallberg Y."/>
            <person name="Tangrot J."/>
            <person name="Rosling A."/>
        </authorList>
    </citation>
    <scope>NUCLEOTIDE SEQUENCE</scope>
    <source>
        <strain evidence="1">MA461A</strain>
    </source>
</reference>
<dbReference type="EMBL" id="CAJVQC010008494">
    <property type="protein sequence ID" value="CAG8593370.1"/>
    <property type="molecule type" value="Genomic_DNA"/>
</dbReference>
<evidence type="ECO:0000313" key="1">
    <source>
        <dbReference type="EMBL" id="CAG8593370.1"/>
    </source>
</evidence>
<keyword evidence="2" id="KW-1185">Reference proteome</keyword>
<protein>
    <submittedName>
        <fullName evidence="1">28790_t:CDS:1</fullName>
    </submittedName>
</protein>
<feature type="non-terminal residue" evidence="1">
    <location>
        <position position="364"/>
    </location>
</feature>
<organism evidence="1 2">
    <name type="scientific">Racocetra persica</name>
    <dbReference type="NCBI Taxonomy" id="160502"/>
    <lineage>
        <taxon>Eukaryota</taxon>
        <taxon>Fungi</taxon>
        <taxon>Fungi incertae sedis</taxon>
        <taxon>Mucoromycota</taxon>
        <taxon>Glomeromycotina</taxon>
        <taxon>Glomeromycetes</taxon>
        <taxon>Diversisporales</taxon>
        <taxon>Gigasporaceae</taxon>
        <taxon>Racocetra</taxon>
    </lineage>
</organism>
<proteinExistence type="predicted"/>
<comment type="caution">
    <text evidence="1">The sequence shown here is derived from an EMBL/GenBank/DDBJ whole genome shotgun (WGS) entry which is preliminary data.</text>
</comment>
<accession>A0ACA9MJA0</accession>
<evidence type="ECO:0000313" key="2">
    <source>
        <dbReference type="Proteomes" id="UP000789920"/>
    </source>
</evidence>